<dbReference type="AlphaFoldDB" id="A0A1G9R9C2"/>
<organism evidence="2 3">
    <name type="scientific">Kriegella aquimaris</name>
    <dbReference type="NCBI Taxonomy" id="192904"/>
    <lineage>
        <taxon>Bacteria</taxon>
        <taxon>Pseudomonadati</taxon>
        <taxon>Bacteroidota</taxon>
        <taxon>Flavobacteriia</taxon>
        <taxon>Flavobacteriales</taxon>
        <taxon>Flavobacteriaceae</taxon>
        <taxon>Kriegella</taxon>
    </lineage>
</organism>
<name>A0A1G9R9C2_9FLAO</name>
<sequence length="216" mass="25094">MSFVSKSNKKMKLHLILLFTMTLISLNAQHKAPQSIKNEASIALDFYPELENTPISFKFKNKINKSTMRAQPKFWSLFRTRKKRAYIVLISKKFKISGKEFLTENVPKDILVGWLGHELGHVMDYKNRSSLNLIWFGIKYTFSGSYIKEAERAADSFAVVHGMGQYIMDTKNFILNHADIDVSYKQRIKRYYLSPEEIMVLVKEREADLEASGVRK</sequence>
<dbReference type="EMBL" id="FNGV01000006">
    <property type="protein sequence ID" value="SDM19823.1"/>
    <property type="molecule type" value="Genomic_DNA"/>
</dbReference>
<dbReference type="Proteomes" id="UP000199440">
    <property type="component" value="Unassembled WGS sequence"/>
</dbReference>
<keyword evidence="3" id="KW-1185">Reference proteome</keyword>
<gene>
    <name evidence="2" type="ORF">SAMN04488514_10639</name>
</gene>
<proteinExistence type="predicted"/>
<feature type="chain" id="PRO_5011649897" description="Secreted protein" evidence="1">
    <location>
        <begin position="31"/>
        <end position="216"/>
    </location>
</feature>
<feature type="signal peptide" evidence="1">
    <location>
        <begin position="1"/>
        <end position="30"/>
    </location>
</feature>
<evidence type="ECO:0008006" key="4">
    <source>
        <dbReference type="Google" id="ProtNLM"/>
    </source>
</evidence>
<evidence type="ECO:0000256" key="1">
    <source>
        <dbReference type="SAM" id="SignalP"/>
    </source>
</evidence>
<evidence type="ECO:0000313" key="2">
    <source>
        <dbReference type="EMBL" id="SDM19823.1"/>
    </source>
</evidence>
<evidence type="ECO:0000313" key="3">
    <source>
        <dbReference type="Proteomes" id="UP000199440"/>
    </source>
</evidence>
<reference evidence="2 3" key="1">
    <citation type="submission" date="2016-10" db="EMBL/GenBank/DDBJ databases">
        <authorList>
            <person name="de Groot N.N."/>
        </authorList>
    </citation>
    <scope>NUCLEOTIDE SEQUENCE [LARGE SCALE GENOMIC DNA]</scope>
    <source>
        <strain evidence="2 3">DSM 19886</strain>
    </source>
</reference>
<accession>A0A1G9R9C2</accession>
<dbReference type="STRING" id="192904.SAMN04488514_10639"/>
<protein>
    <recommendedName>
        <fullName evidence="4">Secreted protein</fullName>
    </recommendedName>
</protein>
<keyword evidence="1" id="KW-0732">Signal</keyword>